<dbReference type="Proteomes" id="UP000264294">
    <property type="component" value="Unassembled WGS sequence"/>
</dbReference>
<feature type="transmembrane region" description="Helical" evidence="1">
    <location>
        <begin position="156"/>
        <end position="183"/>
    </location>
</feature>
<dbReference type="RefSeq" id="WP_042979276.1">
    <property type="nucleotide sequence ID" value="NZ_JMQC01000008.1"/>
</dbReference>
<evidence type="ECO:0000313" key="4">
    <source>
        <dbReference type="Proteomes" id="UP000029389"/>
    </source>
</evidence>
<evidence type="ECO:0000313" key="3">
    <source>
        <dbReference type="EMBL" id="RFT67751.1"/>
    </source>
</evidence>
<feature type="transmembrane region" description="Helical" evidence="1">
    <location>
        <begin position="49"/>
        <end position="69"/>
    </location>
</feature>
<accession>A0A090YX01</accession>
<keyword evidence="1" id="KW-0472">Membrane</keyword>
<organism evidence="2 4">
    <name type="scientific">Bacillus clarus</name>
    <dbReference type="NCBI Taxonomy" id="2338372"/>
    <lineage>
        <taxon>Bacteria</taxon>
        <taxon>Bacillati</taxon>
        <taxon>Bacillota</taxon>
        <taxon>Bacilli</taxon>
        <taxon>Bacillales</taxon>
        <taxon>Bacillaceae</taxon>
        <taxon>Bacillus</taxon>
        <taxon>Bacillus cereus group</taxon>
    </lineage>
</organism>
<feature type="transmembrane region" description="Helical" evidence="1">
    <location>
        <begin position="104"/>
        <end position="135"/>
    </location>
</feature>
<evidence type="ECO:0000256" key="1">
    <source>
        <dbReference type="SAM" id="Phobius"/>
    </source>
</evidence>
<dbReference type="PANTHER" id="PTHR40078:SF1">
    <property type="entry name" value="INTEGRAL MEMBRANE PROTEIN"/>
    <property type="match status" value="1"/>
</dbReference>
<comment type="caution">
    <text evidence="2">The sequence shown here is derived from an EMBL/GenBank/DDBJ whole genome shotgun (WGS) entry which is preliminary data.</text>
</comment>
<keyword evidence="5" id="KW-1185">Reference proteome</keyword>
<proteinExistence type="predicted"/>
<reference evidence="3 5" key="2">
    <citation type="submission" date="2018-08" db="EMBL/GenBank/DDBJ databases">
        <title>Bacillus clarus sp. nov. strain PS00077A.</title>
        <authorList>
            <person name="Mendez Acevedo M."/>
            <person name="Carroll L."/>
            <person name="Mukherjee M."/>
            <person name="Wiedmann M."/>
            <person name="Kovac J."/>
        </authorList>
    </citation>
    <scope>NUCLEOTIDE SEQUENCE [LARGE SCALE GENOMIC DNA]</scope>
    <source>
        <strain evidence="3 5">PS00077A</strain>
    </source>
</reference>
<evidence type="ECO:0000313" key="2">
    <source>
        <dbReference type="EMBL" id="KFN03474.1"/>
    </source>
</evidence>
<dbReference type="EMBL" id="JMQC01000008">
    <property type="protein sequence ID" value="KFN03474.1"/>
    <property type="molecule type" value="Genomic_DNA"/>
</dbReference>
<gene>
    <name evidence="3" type="ORF">D0U04_06560</name>
    <name evidence="2" type="ORF">DJ93_663</name>
</gene>
<evidence type="ECO:0008006" key="6">
    <source>
        <dbReference type="Google" id="ProtNLM"/>
    </source>
</evidence>
<keyword evidence="1" id="KW-1133">Transmembrane helix</keyword>
<name>A0A090YX01_9BACI</name>
<dbReference type="Pfam" id="PF19700">
    <property type="entry name" value="DUF6198"/>
    <property type="match status" value="1"/>
</dbReference>
<dbReference type="EMBL" id="QVOD01000005">
    <property type="protein sequence ID" value="RFT67751.1"/>
    <property type="molecule type" value="Genomic_DNA"/>
</dbReference>
<protein>
    <recommendedName>
        <fullName evidence="6">BCR, YitT family protein</fullName>
    </recommendedName>
</protein>
<dbReference type="InterPro" id="IPR038750">
    <property type="entry name" value="YczE/YyaS-like"/>
</dbReference>
<feature type="transmembrane region" description="Helical" evidence="1">
    <location>
        <begin position="76"/>
        <end position="98"/>
    </location>
</feature>
<evidence type="ECO:0000313" key="5">
    <source>
        <dbReference type="Proteomes" id="UP000264294"/>
    </source>
</evidence>
<dbReference type="AlphaFoldDB" id="A0A090YX01"/>
<reference evidence="2 4" key="1">
    <citation type="submission" date="2014-04" db="EMBL/GenBank/DDBJ databases">
        <authorList>
            <person name="Bishop-Lilly K.A."/>
            <person name="Broomall S.M."/>
            <person name="Chain P.S."/>
            <person name="Chertkov O."/>
            <person name="Coyne S.R."/>
            <person name="Daligault H.E."/>
            <person name="Davenport K.W."/>
            <person name="Erkkila T."/>
            <person name="Frey K.G."/>
            <person name="Gibbons H.S."/>
            <person name="Gu W."/>
            <person name="Jaissle J."/>
            <person name="Johnson S.L."/>
            <person name="Koroleva G.I."/>
            <person name="Ladner J.T."/>
            <person name="Lo C.-C."/>
            <person name="Minogue T.D."/>
            <person name="Munk C."/>
            <person name="Palacios G.F."/>
            <person name="Redden C.L."/>
            <person name="Rosenzweig C.N."/>
            <person name="Scholz M.B."/>
            <person name="Teshima H."/>
            <person name="Xu Y."/>
        </authorList>
    </citation>
    <scope>NUCLEOTIDE SEQUENCE [LARGE SCALE GENOMIC DNA]</scope>
    <source>
        <strain evidence="2 4">BHP</strain>
    </source>
</reference>
<sequence length="214" mass="24017">MRLTLFRYFLFFLGLIFFGLGNALAVKVKFLGLHPWEVLNMALYQQFGWTIGTWSVICGLCLVLISLLVDPKYINVGTFLNALLIGPIMDFFLQLNILPHSTHYLWINLLILFSGIVITGIGGGMYVAAGIGAGPRDGFMLTISDKTGLSISRARIIVECFVLVIGYMLGGPVFIVTFLYTFIQSPIFQRSFKTFQMLLHSLDNKNKKQMSENI</sequence>
<dbReference type="Proteomes" id="UP000029389">
    <property type="component" value="Unassembled WGS sequence"/>
</dbReference>
<keyword evidence="1" id="KW-0812">Transmembrane</keyword>
<dbReference type="PATRIC" id="fig|1405.8.peg.842"/>
<dbReference type="PANTHER" id="PTHR40078">
    <property type="entry name" value="INTEGRAL MEMBRANE PROTEIN-RELATED"/>
    <property type="match status" value="1"/>
</dbReference>